<feature type="non-terminal residue" evidence="2">
    <location>
        <position position="111"/>
    </location>
</feature>
<reference evidence="2" key="1">
    <citation type="submission" date="2014-09" db="EMBL/GenBank/DDBJ databases">
        <authorList>
            <person name="Magalhaes I.L.F."/>
            <person name="Oliveira U."/>
            <person name="Santos F.R."/>
            <person name="Vidigal T.H.D.A."/>
            <person name="Brescovit A.D."/>
            <person name="Santos A.J."/>
        </authorList>
    </citation>
    <scope>NUCLEOTIDE SEQUENCE</scope>
</reference>
<feature type="non-terminal residue" evidence="2">
    <location>
        <position position="1"/>
    </location>
</feature>
<dbReference type="Pfam" id="PF22938">
    <property type="entry name" value="Integrase_p58_C"/>
    <property type="match status" value="1"/>
</dbReference>
<dbReference type="InterPro" id="IPR054465">
    <property type="entry name" value="Integrase_p58-like_C"/>
</dbReference>
<sequence length="111" mass="13097">GDRRRPVPLKLLLEARRAATDCLQRAWKVQSERINQRRTPRQFEVDDHVYLRAMQLPPNECKKFWSPWTGPWKIVSKASDVTYEIVDKLGERRQVVHINRLKPAMTHGIPD</sequence>
<feature type="domain" description="Integrase p58-like C-terminal" evidence="1">
    <location>
        <begin position="70"/>
        <end position="103"/>
    </location>
</feature>
<evidence type="ECO:0000259" key="1">
    <source>
        <dbReference type="Pfam" id="PF22938"/>
    </source>
</evidence>
<accession>A0A0K8SLZ0</accession>
<dbReference type="EMBL" id="GBRD01011720">
    <property type="protein sequence ID" value="JAG54104.1"/>
    <property type="molecule type" value="Transcribed_RNA"/>
</dbReference>
<name>A0A0K8SLZ0_LYGHE</name>
<evidence type="ECO:0000313" key="2">
    <source>
        <dbReference type="EMBL" id="JAG54104.1"/>
    </source>
</evidence>
<proteinExistence type="predicted"/>
<organism evidence="2">
    <name type="scientific">Lygus hesperus</name>
    <name type="common">Western plant bug</name>
    <dbReference type="NCBI Taxonomy" id="30085"/>
    <lineage>
        <taxon>Eukaryota</taxon>
        <taxon>Metazoa</taxon>
        <taxon>Ecdysozoa</taxon>
        <taxon>Arthropoda</taxon>
        <taxon>Hexapoda</taxon>
        <taxon>Insecta</taxon>
        <taxon>Pterygota</taxon>
        <taxon>Neoptera</taxon>
        <taxon>Paraneoptera</taxon>
        <taxon>Hemiptera</taxon>
        <taxon>Heteroptera</taxon>
        <taxon>Panheteroptera</taxon>
        <taxon>Cimicomorpha</taxon>
        <taxon>Miridae</taxon>
        <taxon>Mirini</taxon>
        <taxon>Lygus</taxon>
    </lineage>
</organism>
<dbReference type="AlphaFoldDB" id="A0A0K8SLZ0"/>
<protein>
    <recommendedName>
        <fullName evidence="1">Integrase p58-like C-terminal domain-containing protein</fullName>
    </recommendedName>
</protein>